<reference evidence="3" key="2">
    <citation type="submission" date="2020-05" db="UniProtKB">
        <authorList>
            <consortium name="EnsemblMetazoa"/>
        </authorList>
    </citation>
    <scope>IDENTIFICATION</scope>
    <source>
        <strain evidence="3">wikel</strain>
    </source>
</reference>
<gene>
    <name evidence="2" type="ORF">IscW_ISCW019014</name>
</gene>
<name>B7PNC1_IXOSC</name>
<feature type="compositionally biased region" description="Basic and acidic residues" evidence="1">
    <location>
        <begin position="1"/>
        <end position="16"/>
    </location>
</feature>
<evidence type="ECO:0000256" key="1">
    <source>
        <dbReference type="SAM" id="MobiDB-lite"/>
    </source>
</evidence>
<dbReference type="EMBL" id="DS752087">
    <property type="protein sequence ID" value="EEC08108.1"/>
    <property type="molecule type" value="Genomic_DNA"/>
</dbReference>
<proteinExistence type="predicted"/>
<dbReference type="EMBL" id="ABJB010895908">
    <property type="status" value="NOT_ANNOTATED_CDS"/>
    <property type="molecule type" value="Genomic_DNA"/>
</dbReference>
<feature type="region of interest" description="Disordered" evidence="1">
    <location>
        <begin position="1"/>
        <end position="146"/>
    </location>
</feature>
<feature type="compositionally biased region" description="Polar residues" evidence="1">
    <location>
        <begin position="63"/>
        <end position="72"/>
    </location>
</feature>
<dbReference type="PaxDb" id="6945-B7PNC1"/>
<feature type="compositionally biased region" description="Basic and acidic residues" evidence="1">
    <location>
        <begin position="78"/>
        <end position="90"/>
    </location>
</feature>
<organism>
    <name type="scientific">Ixodes scapularis</name>
    <name type="common">Black-legged tick</name>
    <name type="synonym">Deer tick</name>
    <dbReference type="NCBI Taxonomy" id="6945"/>
    <lineage>
        <taxon>Eukaryota</taxon>
        <taxon>Metazoa</taxon>
        <taxon>Ecdysozoa</taxon>
        <taxon>Arthropoda</taxon>
        <taxon>Chelicerata</taxon>
        <taxon>Arachnida</taxon>
        <taxon>Acari</taxon>
        <taxon>Parasitiformes</taxon>
        <taxon>Ixodida</taxon>
        <taxon>Ixodoidea</taxon>
        <taxon>Ixodidae</taxon>
        <taxon>Ixodinae</taxon>
        <taxon>Ixodes</taxon>
    </lineage>
</organism>
<dbReference type="EMBL" id="ABJB010965551">
    <property type="status" value="NOT_ANNOTATED_CDS"/>
    <property type="molecule type" value="Genomic_DNA"/>
</dbReference>
<keyword evidence="4" id="KW-1185">Reference proteome</keyword>
<dbReference type="HOGENOM" id="CLU_1779491_0_0_1"/>
<evidence type="ECO:0000313" key="2">
    <source>
        <dbReference type="EMBL" id="EEC08108.1"/>
    </source>
</evidence>
<dbReference type="Proteomes" id="UP000001555">
    <property type="component" value="Unassembled WGS sequence"/>
</dbReference>
<sequence>MGDPGEAKRATRREAAVARAPRVTRHLSPPSAREGAKGPPEEGPVPRPARTKALGACARRLSPASSPANGTPSAVVHGEARSTRCPHKELGTAGRETGASLLTFITTPGAPRGGRVLAVRRPHPGEPDVRRGHLRAPPTPACRTTP</sequence>
<dbReference type="VEuPathDB" id="VectorBase:ISCW019014"/>
<dbReference type="EnsemblMetazoa" id="ISCW019014-RA">
    <property type="protein sequence ID" value="ISCW019014-PA"/>
    <property type="gene ID" value="ISCW019014"/>
</dbReference>
<dbReference type="InParanoid" id="B7PNC1"/>
<accession>B7PNC1</accession>
<reference evidence="2 4" key="1">
    <citation type="submission" date="2008-03" db="EMBL/GenBank/DDBJ databases">
        <title>Annotation of Ixodes scapularis.</title>
        <authorList>
            <consortium name="Ixodes scapularis Genome Project Consortium"/>
            <person name="Caler E."/>
            <person name="Hannick L.I."/>
            <person name="Bidwell S."/>
            <person name="Joardar V."/>
            <person name="Thiagarajan M."/>
            <person name="Amedeo P."/>
            <person name="Galinsky K.J."/>
            <person name="Schobel S."/>
            <person name="Inman J."/>
            <person name="Hostetler J."/>
            <person name="Miller J."/>
            <person name="Hammond M."/>
            <person name="Megy K."/>
            <person name="Lawson D."/>
            <person name="Kodira C."/>
            <person name="Sutton G."/>
            <person name="Meyer J."/>
            <person name="Hill C.A."/>
            <person name="Birren B."/>
            <person name="Nene V."/>
            <person name="Collins F."/>
            <person name="Alarcon-Chaidez F."/>
            <person name="Wikel S."/>
            <person name="Strausberg R."/>
        </authorList>
    </citation>
    <scope>NUCLEOTIDE SEQUENCE [LARGE SCALE GENOMIC DNA]</scope>
    <source>
        <strain evidence="4">Wikel</strain>
        <strain evidence="2">Wikel colony</strain>
    </source>
</reference>
<dbReference type="VEuPathDB" id="VectorBase:ISCI019014"/>
<evidence type="ECO:0000313" key="3">
    <source>
        <dbReference type="EnsemblMetazoa" id="ISCW019014-PA"/>
    </source>
</evidence>
<dbReference type="AlphaFoldDB" id="B7PNC1"/>
<evidence type="ECO:0000313" key="4">
    <source>
        <dbReference type="Proteomes" id="UP000001555"/>
    </source>
</evidence>
<protein>
    <submittedName>
        <fullName evidence="2 3">Uncharacterized protein</fullName>
    </submittedName>
</protein>